<reference evidence="2 5" key="2">
    <citation type="submission" date="2020-07" db="EMBL/GenBank/DDBJ databases">
        <title>Sequencing the genomes of 1000 actinobacteria strains.</title>
        <authorList>
            <person name="Klenk H.-P."/>
        </authorList>
    </citation>
    <scope>NUCLEOTIDE SEQUENCE [LARGE SCALE GENOMIC DNA]</scope>
    <source>
        <strain evidence="2 5">DSM 23870</strain>
    </source>
</reference>
<feature type="transmembrane region" description="Helical" evidence="1">
    <location>
        <begin position="303"/>
        <end position="323"/>
    </location>
</feature>
<evidence type="ECO:0000256" key="1">
    <source>
        <dbReference type="SAM" id="Phobius"/>
    </source>
</evidence>
<feature type="transmembrane region" description="Helical" evidence="1">
    <location>
        <begin position="330"/>
        <end position="347"/>
    </location>
</feature>
<feature type="transmembrane region" description="Helical" evidence="1">
    <location>
        <begin position="377"/>
        <end position="397"/>
    </location>
</feature>
<feature type="transmembrane region" description="Helical" evidence="1">
    <location>
        <begin position="60"/>
        <end position="81"/>
    </location>
</feature>
<dbReference type="Proteomes" id="UP000581087">
    <property type="component" value="Unassembled WGS sequence"/>
</dbReference>
<feature type="transmembrane region" description="Helical" evidence="1">
    <location>
        <begin position="172"/>
        <end position="191"/>
    </location>
</feature>
<feature type="transmembrane region" description="Helical" evidence="1">
    <location>
        <begin position="135"/>
        <end position="152"/>
    </location>
</feature>
<reference evidence="3 4" key="1">
    <citation type="submission" date="2019-01" db="EMBL/GenBank/DDBJ databases">
        <title>Agromyces.</title>
        <authorList>
            <person name="Li J."/>
        </authorList>
    </citation>
    <scope>NUCLEOTIDE SEQUENCE [LARGE SCALE GENOMIC DNA]</scope>
    <source>
        <strain evidence="3 4">DSM 23870</strain>
    </source>
</reference>
<feature type="transmembrane region" description="Helical" evidence="1">
    <location>
        <begin position="21"/>
        <end position="48"/>
    </location>
</feature>
<feature type="transmembrane region" description="Helical" evidence="1">
    <location>
        <begin position="450"/>
        <end position="478"/>
    </location>
</feature>
<name>A0A4Q2M150_9MICO</name>
<dbReference type="OrthoDB" id="3261041at2"/>
<keyword evidence="1" id="KW-0472">Membrane</keyword>
<feature type="transmembrane region" description="Helical" evidence="1">
    <location>
        <begin position="234"/>
        <end position="252"/>
    </location>
</feature>
<evidence type="ECO:0000313" key="4">
    <source>
        <dbReference type="Proteomes" id="UP000292686"/>
    </source>
</evidence>
<evidence type="ECO:0000313" key="5">
    <source>
        <dbReference type="Proteomes" id="UP000581087"/>
    </source>
</evidence>
<dbReference type="EMBL" id="JACCBI010000001">
    <property type="protein sequence ID" value="NYD65635.1"/>
    <property type="molecule type" value="Genomic_DNA"/>
</dbReference>
<keyword evidence="1" id="KW-0812">Transmembrane</keyword>
<keyword evidence="4" id="KW-1185">Reference proteome</keyword>
<keyword evidence="1" id="KW-1133">Transmembrane helix</keyword>
<proteinExistence type="predicted"/>
<comment type="caution">
    <text evidence="3">The sequence shown here is derived from an EMBL/GenBank/DDBJ whole genome shotgun (WGS) entry which is preliminary data.</text>
</comment>
<dbReference type="EMBL" id="SDPM01000009">
    <property type="protein sequence ID" value="RXZ85438.1"/>
    <property type="molecule type" value="Genomic_DNA"/>
</dbReference>
<feature type="transmembrane region" description="Helical" evidence="1">
    <location>
        <begin position="102"/>
        <end position="129"/>
    </location>
</feature>
<accession>A0A4Q2M150</accession>
<protein>
    <submittedName>
        <fullName evidence="2">ABC-2 type transport system permease protein</fullName>
    </submittedName>
</protein>
<gene>
    <name evidence="2" type="ORF">BJ972_000154</name>
    <name evidence="3" type="ORF">ESP50_14600</name>
</gene>
<evidence type="ECO:0000313" key="3">
    <source>
        <dbReference type="EMBL" id="RXZ85438.1"/>
    </source>
</evidence>
<evidence type="ECO:0000313" key="2">
    <source>
        <dbReference type="EMBL" id="NYD65635.1"/>
    </source>
</evidence>
<organism evidence="3 4">
    <name type="scientific">Agromyces atrinae</name>
    <dbReference type="NCBI Taxonomy" id="592376"/>
    <lineage>
        <taxon>Bacteria</taxon>
        <taxon>Bacillati</taxon>
        <taxon>Actinomycetota</taxon>
        <taxon>Actinomycetes</taxon>
        <taxon>Micrococcales</taxon>
        <taxon>Microbacteriaceae</taxon>
        <taxon>Agromyces</taxon>
    </lineage>
</organism>
<feature type="transmembrane region" description="Helical" evidence="1">
    <location>
        <begin position="403"/>
        <end position="429"/>
    </location>
</feature>
<dbReference type="RefSeq" id="WP_129176477.1">
    <property type="nucleotide sequence ID" value="NZ_JACCBI010000001.1"/>
</dbReference>
<dbReference type="Proteomes" id="UP000292686">
    <property type="component" value="Unassembled WGS sequence"/>
</dbReference>
<sequence length="525" mass="55267">MVAQLLRLRLQLLGNLFRRQIWPAIGIGIGLLYGLALAGALFLLLASLRLFTDVGLLGDVFIVAGSIITLGFIVAPIAFGVDDALDPRRFALFGMPNRTLTLGLAVASLVGIPAVIFTIVLLGTVVTWSRGPLEIIVAVLAAAITLATCMLLTRIASSFASFALSTRRARDLTGVLGILLIVLLSPVILGLATTDWSRDGVRVLENLAGVLGWTPLGAMWGLASDAAAGAFGPLLLRLIVALATLGAAWLLWQALVARMLVTPGREAESKSYAGLGWFDRLPSGPMWAVTARALTYWTRDARYWVSVLIIPIAPILIVIPLAIAGIPVEYIALIPVPLMSIFLGWTLHNDVAYDSTAIWLHVSSGVRGIADRVGRLLPLFVVSIIAIAGGSVVSALVHGDWDIYPAIVGVSTCLLFAGFGVSSVMSARFPYPVVKPGDSPFQQPQSSGTLAAIVQSVTLLASLVLAAPAIAFAVLGLLQEDPQWYFASFLAGTGIGLVALIGGIAGGSAIYDRRGPEMLEAALRA</sequence>
<feature type="transmembrane region" description="Helical" evidence="1">
    <location>
        <begin position="484"/>
        <end position="511"/>
    </location>
</feature>
<dbReference type="AlphaFoldDB" id="A0A4Q2M150"/>